<evidence type="ECO:0000256" key="1">
    <source>
        <dbReference type="SAM" id="MobiDB-lite"/>
    </source>
</evidence>
<keyword evidence="3" id="KW-1185">Reference proteome</keyword>
<evidence type="ECO:0000313" key="2">
    <source>
        <dbReference type="EMBL" id="RPB03204.1"/>
    </source>
</evidence>
<accession>A0A3N4JXW0</accession>
<sequence length="148" mass="16362">MISPILPAQTLSSSTVISILKQARIAPLGQTSTSYPLFPRFNPLLTIALFSPEWPVPILTRAIPMPGITILHLLPTHYHHKPPPPQQQPPTQAFSNQPPPSNLFFSSIFFFFPSFPSSFSFSFFPARPTASQSTTPASPSDKRSFKVN</sequence>
<feature type="region of interest" description="Disordered" evidence="1">
    <location>
        <begin position="79"/>
        <end position="99"/>
    </location>
</feature>
<feature type="compositionally biased region" description="Low complexity" evidence="1">
    <location>
        <begin position="127"/>
        <end position="139"/>
    </location>
</feature>
<name>A0A3N4JXW0_9PEZI</name>
<protein>
    <submittedName>
        <fullName evidence="2">Uncharacterized protein</fullName>
    </submittedName>
</protein>
<dbReference type="EMBL" id="ML120364">
    <property type="protein sequence ID" value="RPB03204.1"/>
    <property type="molecule type" value="Genomic_DNA"/>
</dbReference>
<proteinExistence type="predicted"/>
<reference evidence="2 3" key="1">
    <citation type="journal article" date="2018" name="Nat. Ecol. Evol.">
        <title>Pezizomycetes genomes reveal the molecular basis of ectomycorrhizal truffle lifestyle.</title>
        <authorList>
            <person name="Murat C."/>
            <person name="Payen T."/>
            <person name="Noel B."/>
            <person name="Kuo A."/>
            <person name="Morin E."/>
            <person name="Chen J."/>
            <person name="Kohler A."/>
            <person name="Krizsan K."/>
            <person name="Balestrini R."/>
            <person name="Da Silva C."/>
            <person name="Montanini B."/>
            <person name="Hainaut M."/>
            <person name="Levati E."/>
            <person name="Barry K.W."/>
            <person name="Belfiori B."/>
            <person name="Cichocki N."/>
            <person name="Clum A."/>
            <person name="Dockter R.B."/>
            <person name="Fauchery L."/>
            <person name="Guy J."/>
            <person name="Iotti M."/>
            <person name="Le Tacon F."/>
            <person name="Lindquist E.A."/>
            <person name="Lipzen A."/>
            <person name="Malagnac F."/>
            <person name="Mello A."/>
            <person name="Molinier V."/>
            <person name="Miyauchi S."/>
            <person name="Poulain J."/>
            <person name="Riccioni C."/>
            <person name="Rubini A."/>
            <person name="Sitrit Y."/>
            <person name="Splivallo R."/>
            <person name="Traeger S."/>
            <person name="Wang M."/>
            <person name="Zifcakova L."/>
            <person name="Wipf D."/>
            <person name="Zambonelli A."/>
            <person name="Paolocci F."/>
            <person name="Nowrousian M."/>
            <person name="Ottonello S."/>
            <person name="Baldrian P."/>
            <person name="Spatafora J.W."/>
            <person name="Henrissat B."/>
            <person name="Nagy L.G."/>
            <person name="Aury J.M."/>
            <person name="Wincker P."/>
            <person name="Grigoriev I.V."/>
            <person name="Bonfante P."/>
            <person name="Martin F.M."/>
        </authorList>
    </citation>
    <scope>NUCLEOTIDE SEQUENCE [LARGE SCALE GENOMIC DNA]</scope>
    <source>
        <strain evidence="2 3">120613-1</strain>
    </source>
</reference>
<dbReference type="Proteomes" id="UP000276215">
    <property type="component" value="Unassembled WGS sequence"/>
</dbReference>
<feature type="region of interest" description="Disordered" evidence="1">
    <location>
        <begin position="127"/>
        <end position="148"/>
    </location>
</feature>
<organism evidence="2 3">
    <name type="scientific">Choiromyces venosus 120613-1</name>
    <dbReference type="NCBI Taxonomy" id="1336337"/>
    <lineage>
        <taxon>Eukaryota</taxon>
        <taxon>Fungi</taxon>
        <taxon>Dikarya</taxon>
        <taxon>Ascomycota</taxon>
        <taxon>Pezizomycotina</taxon>
        <taxon>Pezizomycetes</taxon>
        <taxon>Pezizales</taxon>
        <taxon>Tuberaceae</taxon>
        <taxon>Choiromyces</taxon>
    </lineage>
</organism>
<gene>
    <name evidence="2" type="ORF">L873DRAFT_289064</name>
</gene>
<evidence type="ECO:0000313" key="3">
    <source>
        <dbReference type="Proteomes" id="UP000276215"/>
    </source>
</evidence>
<dbReference type="AlphaFoldDB" id="A0A3N4JXW0"/>